<dbReference type="HOGENOM" id="CLU_1481563_0_0_1"/>
<dbReference type="InParanoid" id="C0NXZ7"/>
<feature type="region of interest" description="Disordered" evidence="1">
    <location>
        <begin position="88"/>
        <end position="128"/>
    </location>
</feature>
<keyword evidence="4" id="KW-1185">Reference proteome</keyword>
<feature type="signal peptide" evidence="2">
    <location>
        <begin position="1"/>
        <end position="23"/>
    </location>
</feature>
<dbReference type="RefSeq" id="XP_045284146.1">
    <property type="nucleotide sequence ID" value="XM_045434840.1"/>
</dbReference>
<dbReference type="Proteomes" id="UP000001631">
    <property type="component" value="Unassembled WGS sequence"/>
</dbReference>
<accession>C0NXZ7</accession>
<protein>
    <submittedName>
        <fullName evidence="3">Uncharacterized protein</fullName>
    </submittedName>
</protein>
<dbReference type="VEuPathDB" id="FungiDB:I7I50_04272"/>
<dbReference type="AlphaFoldDB" id="C0NXZ7"/>
<name>C0NXZ7_AJECG</name>
<keyword evidence="2" id="KW-0732">Signal</keyword>
<gene>
    <name evidence="3" type="ORF">HCBG_07791</name>
</gene>
<dbReference type="GeneID" id="69040807"/>
<feature type="chain" id="PRO_5002899865" evidence="2">
    <location>
        <begin position="24"/>
        <end position="182"/>
    </location>
</feature>
<reference evidence="3" key="1">
    <citation type="submission" date="2009-02" db="EMBL/GenBank/DDBJ databases">
        <title>The Genome Sequence of Ajellomyces capsulatus strain G186AR.</title>
        <authorList>
            <consortium name="The Broad Institute Genome Sequencing Platform"/>
            <person name="Champion M."/>
            <person name="Cuomo C."/>
            <person name="Ma L.-J."/>
            <person name="Henn M.R."/>
            <person name="Sil A."/>
            <person name="Goldman B."/>
            <person name="Young S.K."/>
            <person name="Kodira C.D."/>
            <person name="Zeng Q."/>
            <person name="Koehrsen M."/>
            <person name="Alvarado L."/>
            <person name="Berlin A."/>
            <person name="Borenstein D."/>
            <person name="Chen Z."/>
            <person name="Engels R."/>
            <person name="Freedman E."/>
            <person name="Gellesch M."/>
            <person name="Goldberg J."/>
            <person name="Griggs A."/>
            <person name="Gujja S."/>
            <person name="Heiman D."/>
            <person name="Hepburn T."/>
            <person name="Howarth C."/>
            <person name="Jen D."/>
            <person name="Larson L."/>
            <person name="Lewis B."/>
            <person name="Mehta T."/>
            <person name="Park D."/>
            <person name="Pearson M."/>
            <person name="Roberts A."/>
            <person name="Saif S."/>
            <person name="Shea T."/>
            <person name="Shenoy N."/>
            <person name="Sisk P."/>
            <person name="Stolte C."/>
            <person name="Sykes S."/>
            <person name="Walk T."/>
            <person name="White J."/>
            <person name="Yandava C."/>
            <person name="Klein B."/>
            <person name="McEwen J.G."/>
            <person name="Puccia R."/>
            <person name="Goldman G.H."/>
            <person name="Felipe M.S."/>
            <person name="Nino-Vega G."/>
            <person name="San-Blas G."/>
            <person name="Taylor J."/>
            <person name="Mendoza L."/>
            <person name="Galagan J."/>
            <person name="Nusbaum C."/>
            <person name="Birren B."/>
        </authorList>
    </citation>
    <scope>NUCLEOTIDE SEQUENCE</scope>
    <source>
        <strain evidence="3">G186AR</strain>
    </source>
</reference>
<feature type="compositionally biased region" description="Pro residues" evidence="1">
    <location>
        <begin position="88"/>
        <end position="100"/>
    </location>
</feature>
<sequence length="182" mass="20175">MRFISFTSAFIFIFALALPSAWAVGPKPPPHYNWQWCGVDITCNNDFDCIDAPDCLALAKGDRGLIYCGTFWWPHSCWVYVQPPQPSPTTTPVTPLPTPPGNSSLCNRSNLPLSPPSGGGQNEPLNPRDEGIIDSFKGLESLGIALYSRSFMTHVAGAGRSNKLRKDMLLDIQRHIIDMYHR</sequence>
<evidence type="ECO:0000256" key="1">
    <source>
        <dbReference type="SAM" id="MobiDB-lite"/>
    </source>
</evidence>
<proteinExistence type="predicted"/>
<dbReference type="EMBL" id="GG663376">
    <property type="protein sequence ID" value="EEH03665.1"/>
    <property type="molecule type" value="Genomic_DNA"/>
</dbReference>
<evidence type="ECO:0000256" key="2">
    <source>
        <dbReference type="SAM" id="SignalP"/>
    </source>
</evidence>
<feature type="compositionally biased region" description="Polar residues" evidence="1">
    <location>
        <begin position="101"/>
        <end position="112"/>
    </location>
</feature>
<organism evidence="3 4">
    <name type="scientific">Ajellomyces capsulatus (strain G186AR / H82 / ATCC MYA-2454 / RMSCC 2432)</name>
    <name type="common">Darling's disease fungus</name>
    <name type="synonym">Histoplasma capsulatum</name>
    <dbReference type="NCBI Taxonomy" id="447093"/>
    <lineage>
        <taxon>Eukaryota</taxon>
        <taxon>Fungi</taxon>
        <taxon>Dikarya</taxon>
        <taxon>Ascomycota</taxon>
        <taxon>Pezizomycotina</taxon>
        <taxon>Eurotiomycetes</taxon>
        <taxon>Eurotiomycetidae</taxon>
        <taxon>Onygenales</taxon>
        <taxon>Ajellomycetaceae</taxon>
        <taxon>Histoplasma</taxon>
    </lineage>
</organism>
<evidence type="ECO:0000313" key="3">
    <source>
        <dbReference type="EMBL" id="EEH03665.1"/>
    </source>
</evidence>
<evidence type="ECO:0000313" key="4">
    <source>
        <dbReference type="Proteomes" id="UP000001631"/>
    </source>
</evidence>